<evidence type="ECO:0000313" key="1">
    <source>
        <dbReference type="EMBL" id="QES17772.1"/>
    </source>
</evidence>
<dbReference type="AlphaFoldDB" id="A0A5P2AI17"/>
<protein>
    <submittedName>
        <fullName evidence="1">Uncharacterized protein</fullName>
    </submittedName>
</protein>
<accession>A0A5P2AI17</accession>
<evidence type="ECO:0000313" key="2">
    <source>
        <dbReference type="Proteomes" id="UP000324106"/>
    </source>
</evidence>
<dbReference type="EMBL" id="CP029194">
    <property type="protein sequence ID" value="QES17772.1"/>
    <property type="molecule type" value="Genomic_DNA"/>
</dbReference>
<dbReference type="OrthoDB" id="3727682at2"/>
<name>A0A5P2AI17_STRVZ</name>
<reference evidence="1 2" key="1">
    <citation type="submission" date="2018-05" db="EMBL/GenBank/DDBJ databases">
        <title>Streptomyces venezuelae.</title>
        <authorList>
            <person name="Kim W."/>
            <person name="Lee N."/>
            <person name="Cho B.-K."/>
        </authorList>
    </citation>
    <scope>NUCLEOTIDE SEQUENCE [LARGE SCALE GENOMIC DNA]</scope>
    <source>
        <strain evidence="1 2">ATCC 15068</strain>
    </source>
</reference>
<proteinExistence type="predicted"/>
<sequence>MVLDAVGNLSIAAGRRLLSPKGVLLAVAGLGGTVRARGNVAAGSTPERVEDFEFLLQLAAEGAFTVVIDQIPSHTFESTKRRDASEDPSRVPV</sequence>
<organism evidence="1 2">
    <name type="scientific">Streptomyces venezuelae</name>
    <dbReference type="NCBI Taxonomy" id="54571"/>
    <lineage>
        <taxon>Bacteria</taxon>
        <taxon>Bacillati</taxon>
        <taxon>Actinomycetota</taxon>
        <taxon>Actinomycetes</taxon>
        <taxon>Kitasatosporales</taxon>
        <taxon>Streptomycetaceae</taxon>
        <taxon>Streptomyces</taxon>
    </lineage>
</organism>
<gene>
    <name evidence="1" type="ORF">DEJ46_00540</name>
</gene>
<dbReference type="Proteomes" id="UP000324106">
    <property type="component" value="Chromosome"/>
</dbReference>